<dbReference type="InterPro" id="IPR014710">
    <property type="entry name" value="RmlC-like_jellyroll"/>
</dbReference>
<organism evidence="1">
    <name type="scientific">marine metagenome</name>
    <dbReference type="NCBI Taxonomy" id="408172"/>
    <lineage>
        <taxon>unclassified sequences</taxon>
        <taxon>metagenomes</taxon>
        <taxon>ecological metagenomes</taxon>
    </lineage>
</organism>
<reference evidence="1" key="1">
    <citation type="submission" date="2018-05" db="EMBL/GenBank/DDBJ databases">
        <authorList>
            <person name="Lanie J.A."/>
            <person name="Ng W.-L."/>
            <person name="Kazmierczak K.M."/>
            <person name="Andrzejewski T.M."/>
            <person name="Davidsen T.M."/>
            <person name="Wayne K.J."/>
            <person name="Tettelin H."/>
            <person name="Glass J.I."/>
            <person name="Rusch D."/>
            <person name="Podicherti R."/>
            <person name="Tsui H.-C.T."/>
            <person name="Winkler M.E."/>
        </authorList>
    </citation>
    <scope>NUCLEOTIDE SEQUENCE</scope>
</reference>
<accession>A0A381ZFP3</accession>
<evidence type="ECO:0008006" key="2">
    <source>
        <dbReference type="Google" id="ProtNLM"/>
    </source>
</evidence>
<dbReference type="EMBL" id="UINC01020978">
    <property type="protein sequence ID" value="SVA87553.1"/>
    <property type="molecule type" value="Genomic_DNA"/>
</dbReference>
<dbReference type="InterPro" id="IPR011051">
    <property type="entry name" value="RmlC_Cupin_sf"/>
</dbReference>
<gene>
    <name evidence="1" type="ORF">METZ01_LOCUS140407</name>
</gene>
<dbReference type="SUPFAM" id="SSF51182">
    <property type="entry name" value="RmlC-like cupins"/>
    <property type="match status" value="2"/>
</dbReference>
<dbReference type="AlphaFoldDB" id="A0A381ZFP3"/>
<dbReference type="CDD" id="cd06980">
    <property type="entry name" value="cupin_bxe_c0505"/>
    <property type="match status" value="1"/>
</dbReference>
<dbReference type="InterPro" id="IPR029068">
    <property type="entry name" value="Glyas_Bleomycin-R_OHBP_Dase"/>
</dbReference>
<sequence>MEVELPCRELEETIEFFTANFQFQLHSIFPADDPSVAVISGHGVKLRLNKEGKGGSGTLRLLCDDPGSLALGVTRLKAPNGTRIELVKADPPLTLPPLKEEFVLTRMKKDQGWHPGRAGMQYRDLIPSRLGGRFIASHIRILQGGPVPDYVHFHRIRFQLIYCFRGWVKVLYEDQGPSITMQEGDCVLQPPGIRHRVVECSPGMEVIEIGSPARHETFADPDLELPNEDSITNRDFGDQRFVFHQAAQAERVSCPHEGFECVETGIGEATAGMVGVRILEHLKKDNIGLLCHQGEFSFLFVLEGKMNLSRADQGSHLMNETDCCVLPSGESPAISECSDALKLLEVTLPAS</sequence>
<evidence type="ECO:0000313" key="1">
    <source>
        <dbReference type="EMBL" id="SVA87553.1"/>
    </source>
</evidence>
<name>A0A381ZFP3_9ZZZZ</name>
<proteinExistence type="predicted"/>
<dbReference type="Gene3D" id="2.60.120.10">
    <property type="entry name" value="Jelly Rolls"/>
    <property type="match status" value="2"/>
</dbReference>
<protein>
    <recommendedName>
        <fullName evidence="2">Cupin 2 conserved barrel domain-containing protein</fullName>
    </recommendedName>
</protein>
<dbReference type="SUPFAM" id="SSF54593">
    <property type="entry name" value="Glyoxalase/Bleomycin resistance protein/Dihydroxybiphenyl dioxygenase"/>
    <property type="match status" value="1"/>
</dbReference>